<dbReference type="InterPro" id="IPR022118">
    <property type="entry name" value="Peptidase_C70_AvrRpt2"/>
</dbReference>
<name>A0ABU8WAX9_9BURK</name>
<keyword evidence="2" id="KW-1185">Reference proteome</keyword>
<gene>
    <name evidence="1" type="ORF">WKW80_35390</name>
</gene>
<comment type="caution">
    <text evidence="1">The sequence shown here is derived from an EMBL/GenBank/DDBJ whole genome shotgun (WGS) entry which is preliminary data.</text>
</comment>
<organism evidence="1 2">
    <name type="scientific">Variovorax humicola</name>
    <dbReference type="NCBI Taxonomy" id="1769758"/>
    <lineage>
        <taxon>Bacteria</taxon>
        <taxon>Pseudomonadati</taxon>
        <taxon>Pseudomonadota</taxon>
        <taxon>Betaproteobacteria</taxon>
        <taxon>Burkholderiales</taxon>
        <taxon>Comamonadaceae</taxon>
        <taxon>Variovorax</taxon>
    </lineage>
</organism>
<evidence type="ECO:0000313" key="2">
    <source>
        <dbReference type="Proteomes" id="UP001363010"/>
    </source>
</evidence>
<dbReference type="RefSeq" id="WP_340368239.1">
    <property type="nucleotide sequence ID" value="NZ_JBBKZV010000056.1"/>
</dbReference>
<protein>
    <submittedName>
        <fullName evidence="1">Papain-like cysteine protease family protein</fullName>
    </submittedName>
</protein>
<reference evidence="1 2" key="1">
    <citation type="submission" date="2024-03" db="EMBL/GenBank/DDBJ databases">
        <title>Novel species of the genus Variovorax.</title>
        <authorList>
            <person name="Liu Q."/>
            <person name="Xin Y.-H."/>
        </authorList>
    </citation>
    <scope>NUCLEOTIDE SEQUENCE [LARGE SCALE GENOMIC DNA]</scope>
    <source>
        <strain evidence="1 2">KACC 18501</strain>
    </source>
</reference>
<dbReference type="Gene3D" id="3.90.70.10">
    <property type="entry name" value="Cysteine proteinases"/>
    <property type="match status" value="1"/>
</dbReference>
<accession>A0ABU8WAX9</accession>
<proteinExistence type="predicted"/>
<sequence length="186" mass="20374">MSLVQSTSQPVPAFAGGASAAKRMLDVEVPTQDQTNWCWCAVTLGLRRYYSQSTITAKQCEIADEVLGVGTACQAPNSVNVMHDLADALGRYGLLASSALEGGLSFQEIVNHIDAQRPIGAQVLFLDSGQGHVLVIRGYRKEGGTEHILIDDPRFGEDDIPLAQFTQRYREWGEWTLTYLTRSPSD</sequence>
<dbReference type="Proteomes" id="UP001363010">
    <property type="component" value="Unassembled WGS sequence"/>
</dbReference>
<evidence type="ECO:0000313" key="1">
    <source>
        <dbReference type="EMBL" id="MEJ8827210.1"/>
    </source>
</evidence>
<dbReference type="Pfam" id="PF12385">
    <property type="entry name" value="Peptidase_C70"/>
    <property type="match status" value="1"/>
</dbReference>
<dbReference type="EMBL" id="JBBKZV010000056">
    <property type="protein sequence ID" value="MEJ8827210.1"/>
    <property type="molecule type" value="Genomic_DNA"/>
</dbReference>